<dbReference type="Gene3D" id="3.40.50.12780">
    <property type="entry name" value="N-terminal domain of ligase-like"/>
    <property type="match status" value="1"/>
</dbReference>
<dbReference type="Proteomes" id="UP000182840">
    <property type="component" value="Chromosome"/>
</dbReference>
<protein>
    <recommendedName>
        <fullName evidence="5">3-methylmercaptopropionyl-CoA ligase</fullName>
        <ecNumber evidence="4">6.2.1.44</ecNumber>
    </recommendedName>
</protein>
<dbReference type="Gene3D" id="3.30.300.30">
    <property type="match status" value="1"/>
</dbReference>
<dbReference type="InterPro" id="IPR050237">
    <property type="entry name" value="ATP-dep_AMP-bd_enzyme"/>
</dbReference>
<comment type="catalytic activity">
    <reaction evidence="3">
        <text>3-(methylsulfanyl)propanoate + ATP + CoA = 3-(methylsulfanyl)propanoyl-CoA + AMP + diphosphate</text>
        <dbReference type="Rhea" id="RHEA:43052"/>
        <dbReference type="ChEBI" id="CHEBI:30616"/>
        <dbReference type="ChEBI" id="CHEBI:33019"/>
        <dbReference type="ChEBI" id="CHEBI:49016"/>
        <dbReference type="ChEBI" id="CHEBI:57287"/>
        <dbReference type="ChEBI" id="CHEBI:82815"/>
        <dbReference type="ChEBI" id="CHEBI:456215"/>
        <dbReference type="EC" id="6.2.1.44"/>
    </reaction>
    <physiologicalReaction direction="left-to-right" evidence="3">
        <dbReference type="Rhea" id="RHEA:43053"/>
    </physiologicalReaction>
</comment>
<evidence type="ECO:0000256" key="2">
    <source>
        <dbReference type="ARBA" id="ARBA00022598"/>
    </source>
</evidence>
<evidence type="ECO:0000256" key="4">
    <source>
        <dbReference type="ARBA" id="ARBA00066616"/>
    </source>
</evidence>
<dbReference type="AlphaFoldDB" id="A0A1L3SNL0"/>
<evidence type="ECO:0000256" key="1">
    <source>
        <dbReference type="ARBA" id="ARBA00006432"/>
    </source>
</evidence>
<dbReference type="InterPro" id="IPR020459">
    <property type="entry name" value="AMP-binding"/>
</dbReference>
<dbReference type="PRINTS" id="PR00154">
    <property type="entry name" value="AMPBINDING"/>
</dbReference>
<dbReference type="Pfam" id="PF13193">
    <property type="entry name" value="AMP-binding_C"/>
    <property type="match status" value="1"/>
</dbReference>
<evidence type="ECO:0000256" key="3">
    <source>
        <dbReference type="ARBA" id="ARBA00051915"/>
    </source>
</evidence>
<evidence type="ECO:0000313" key="9">
    <source>
        <dbReference type="Proteomes" id="UP000182840"/>
    </source>
</evidence>
<evidence type="ECO:0000259" key="6">
    <source>
        <dbReference type="Pfam" id="PF00501"/>
    </source>
</evidence>
<feature type="domain" description="AMP-dependent synthetase/ligase" evidence="6">
    <location>
        <begin position="9"/>
        <end position="370"/>
    </location>
</feature>
<sequence>MNLAEWLVRRAKLSPRSPALFRGTAMVGDYRGFARSAAGIGQALAKRFGIGPGDRVAIVASNCTGYLEAMYGIWFAGAAAVPVNAKLHGREAAWILEDSGAKLVFVTEKAGNALAPYLPDCCRTVVDLASYGFAAMRAADGVEEPVSRGRDDMAWLFYTSGTTGKPKGVMISNGNLHAMAFSYLADVDAVHAGDAALYAAPLSHGAGLYSVQHVLKGARHAVPESGGFDAAEIFETAKALGDVHMFAAPTMVRRLVDAAKASGSDGEGIRTIVYGGGPMYLADIVEAVEVMGPRFCQIYGQGESPMTITALPRERVADRDHPRWRERLASVGTAQSCVEVRVVDEEGRPLPAGETGEVVVRGAAVMSGYWNDPQATAKTLREGWLWTGDMGALDEDGFLTLKDRSKDVIISGGTNVYPREVEEALLTHPAVHEVSVVGRADAEWGETVAAFVVLEPGSEATQAELDRHCLDRIARFKRPKTYRFVEALPKNNYGKVLKTELRALVARERQTEGA</sequence>
<proteinExistence type="inferred from homology"/>
<evidence type="ECO:0000259" key="7">
    <source>
        <dbReference type="Pfam" id="PF13193"/>
    </source>
</evidence>
<keyword evidence="2" id="KW-0436">Ligase</keyword>
<dbReference type="InterPro" id="IPR045851">
    <property type="entry name" value="AMP-bd_C_sf"/>
</dbReference>
<gene>
    <name evidence="8" type="ORF">BSQ44_05550</name>
</gene>
<dbReference type="EC" id="6.2.1.44" evidence="4"/>
<dbReference type="GO" id="GO:0016877">
    <property type="term" value="F:ligase activity, forming carbon-sulfur bonds"/>
    <property type="evidence" value="ECO:0007669"/>
    <property type="project" value="UniProtKB-ARBA"/>
</dbReference>
<dbReference type="Pfam" id="PF00501">
    <property type="entry name" value="AMP-binding"/>
    <property type="match status" value="1"/>
</dbReference>
<organism evidence="8 9">
    <name type="scientific">Aquibium oceanicum</name>
    <dbReference type="NCBI Taxonomy" id="1670800"/>
    <lineage>
        <taxon>Bacteria</taxon>
        <taxon>Pseudomonadati</taxon>
        <taxon>Pseudomonadota</taxon>
        <taxon>Alphaproteobacteria</taxon>
        <taxon>Hyphomicrobiales</taxon>
        <taxon>Phyllobacteriaceae</taxon>
        <taxon>Aquibium</taxon>
    </lineage>
</organism>
<dbReference type="RefSeq" id="WP_072602311.1">
    <property type="nucleotide sequence ID" value="NZ_CP018171.1"/>
</dbReference>
<dbReference type="PANTHER" id="PTHR43767:SF7">
    <property type="entry name" value="MEDIUM_LONG-CHAIN-FATTY-ACID--COA LIGASE FADD8"/>
    <property type="match status" value="1"/>
</dbReference>
<evidence type="ECO:0000313" key="8">
    <source>
        <dbReference type="EMBL" id="APH70902.1"/>
    </source>
</evidence>
<dbReference type="PANTHER" id="PTHR43767">
    <property type="entry name" value="LONG-CHAIN-FATTY-ACID--COA LIGASE"/>
    <property type="match status" value="1"/>
</dbReference>
<name>A0A1L3SNL0_9HYPH</name>
<dbReference type="InterPro" id="IPR020845">
    <property type="entry name" value="AMP-binding_CS"/>
</dbReference>
<dbReference type="SUPFAM" id="SSF56801">
    <property type="entry name" value="Acetyl-CoA synthetase-like"/>
    <property type="match status" value="1"/>
</dbReference>
<evidence type="ECO:0000256" key="5">
    <source>
        <dbReference type="ARBA" id="ARBA00067668"/>
    </source>
</evidence>
<dbReference type="PROSITE" id="PS00455">
    <property type="entry name" value="AMP_BINDING"/>
    <property type="match status" value="1"/>
</dbReference>
<dbReference type="InterPro" id="IPR025110">
    <property type="entry name" value="AMP-bd_C"/>
</dbReference>
<dbReference type="FunFam" id="3.30.300.30:FF:000008">
    <property type="entry name" value="2,3-dihydroxybenzoate-AMP ligase"/>
    <property type="match status" value="1"/>
</dbReference>
<accession>A0A1L3SNL0</accession>
<reference evidence="9" key="1">
    <citation type="submission" date="2016-11" db="EMBL/GenBank/DDBJ databases">
        <title>Mesorhizobium oceanicum sp. nov., isolated from deep seawater in South China Sea.</title>
        <authorList>
            <person name="Fu G.-Y."/>
        </authorList>
    </citation>
    <scope>NUCLEOTIDE SEQUENCE [LARGE SCALE GENOMIC DNA]</scope>
    <source>
        <strain evidence="9">B7</strain>
    </source>
</reference>
<comment type="similarity">
    <text evidence="1">Belongs to the ATP-dependent AMP-binding enzyme family.</text>
</comment>
<dbReference type="InterPro" id="IPR000873">
    <property type="entry name" value="AMP-dep_synth/lig_dom"/>
</dbReference>
<dbReference type="STRING" id="1670800.BSQ44_05550"/>
<keyword evidence="9" id="KW-1185">Reference proteome</keyword>
<feature type="domain" description="AMP-binding enzyme C-terminal" evidence="7">
    <location>
        <begin position="420"/>
        <end position="495"/>
    </location>
</feature>
<dbReference type="OrthoDB" id="9803968at2"/>
<dbReference type="KEGG" id="meso:BSQ44_05550"/>
<dbReference type="InterPro" id="IPR042099">
    <property type="entry name" value="ANL_N_sf"/>
</dbReference>
<dbReference type="EMBL" id="CP018171">
    <property type="protein sequence ID" value="APH70902.1"/>
    <property type="molecule type" value="Genomic_DNA"/>
</dbReference>